<dbReference type="SMART" id="SM00646">
    <property type="entry name" value="Ami_3"/>
    <property type="match status" value="1"/>
</dbReference>
<gene>
    <name evidence="6" type="ORF">K5I21_14635</name>
</gene>
<dbReference type="InterPro" id="IPR003646">
    <property type="entry name" value="SH3-like_bac-type"/>
</dbReference>
<proteinExistence type="predicted"/>
<evidence type="ECO:0000256" key="2">
    <source>
        <dbReference type="ARBA" id="ARBA00023316"/>
    </source>
</evidence>
<keyword evidence="4" id="KW-0732">Signal</keyword>
<evidence type="ECO:0000256" key="4">
    <source>
        <dbReference type="SAM" id="SignalP"/>
    </source>
</evidence>
<dbReference type="AlphaFoldDB" id="A0AAW5F5M5"/>
<evidence type="ECO:0000256" key="1">
    <source>
        <dbReference type="ARBA" id="ARBA00022801"/>
    </source>
</evidence>
<feature type="signal peptide" evidence="4">
    <location>
        <begin position="1"/>
        <end position="22"/>
    </location>
</feature>
<dbReference type="Pfam" id="PF01520">
    <property type="entry name" value="Amidase_3"/>
    <property type="match status" value="1"/>
</dbReference>
<dbReference type="CDD" id="cd02696">
    <property type="entry name" value="MurNAc-LAA"/>
    <property type="match status" value="1"/>
</dbReference>
<dbReference type="Gene3D" id="3.40.630.40">
    <property type="entry name" value="Zn-dependent exopeptidases"/>
    <property type="match status" value="1"/>
</dbReference>
<feature type="chain" id="PRO_5044003253" evidence="4">
    <location>
        <begin position="23"/>
        <end position="407"/>
    </location>
</feature>
<dbReference type="PANTHER" id="PTHR30404">
    <property type="entry name" value="N-ACETYLMURAMOYL-L-ALANINE AMIDASE"/>
    <property type="match status" value="1"/>
</dbReference>
<sequence>MIKAAGCRGAAILLSLFLTAAAVTGCGGKYEQVPLPAREETQVSEAEDVQAPGESVEGAQEGEAGESRMLVLEDAQDVQAAQEADGVAVAEMSSLESGLTTANGFTEVDETVYILEDKVNLRKGCGTQFSIVTQLNTGDSIKRTGYSEGWSRVVYKDKECYVMSEFLSKEDPTGAGGENVMALENQPVQAGADGSAAANGRVVAIDAGHQAKGNSEKEPIGPGSSTMKAKVAAGAEGISTKLPEYKLTLSVSQKLRRILEERGYKVIMIRESNDVNLSNAERAEIANKSGASIFVRVHANSLDNNSVHGTLSMCQTAKNRYNGNLHAKSYSLSKKITDYVCAATGFKNRGVQETDSMSGINWCTIPVTIIEMGFMSNPEEDQKMAQDDYQELIAAGIANGIDAYFNE</sequence>
<dbReference type="GO" id="GO:0008745">
    <property type="term" value="F:N-acetylmuramoyl-L-alanine amidase activity"/>
    <property type="evidence" value="ECO:0007669"/>
    <property type="project" value="UniProtKB-EC"/>
</dbReference>
<protein>
    <submittedName>
        <fullName evidence="6">N-acetylmuramoyl-L-alanine amidase</fullName>
        <ecNumber evidence="6">3.5.1.28</ecNumber>
    </submittedName>
</protein>
<evidence type="ECO:0000313" key="7">
    <source>
        <dbReference type="Proteomes" id="UP001203136"/>
    </source>
</evidence>
<keyword evidence="1 6" id="KW-0378">Hydrolase</keyword>
<evidence type="ECO:0000256" key="3">
    <source>
        <dbReference type="SAM" id="MobiDB-lite"/>
    </source>
</evidence>
<feature type="region of interest" description="Disordered" evidence="3">
    <location>
        <begin position="209"/>
        <end position="228"/>
    </location>
</feature>
<dbReference type="SUPFAM" id="SSF53187">
    <property type="entry name" value="Zn-dependent exopeptidases"/>
    <property type="match status" value="1"/>
</dbReference>
<accession>A0AAW5F5M5</accession>
<dbReference type="Gene3D" id="2.30.30.40">
    <property type="entry name" value="SH3 Domains"/>
    <property type="match status" value="1"/>
</dbReference>
<name>A0AAW5F5M5_CLOSY</name>
<feature type="domain" description="SH3b" evidence="5">
    <location>
        <begin position="109"/>
        <end position="171"/>
    </location>
</feature>
<dbReference type="EMBL" id="JAINVB010000001">
    <property type="protein sequence ID" value="MCK0087088.1"/>
    <property type="molecule type" value="Genomic_DNA"/>
</dbReference>
<dbReference type="EC" id="3.5.1.28" evidence="6"/>
<feature type="region of interest" description="Disordered" evidence="3">
    <location>
        <begin position="38"/>
        <end position="63"/>
    </location>
</feature>
<dbReference type="GO" id="GO:0071555">
    <property type="term" value="P:cell wall organization"/>
    <property type="evidence" value="ECO:0007669"/>
    <property type="project" value="UniProtKB-KW"/>
</dbReference>
<keyword evidence="2" id="KW-0961">Cell wall biogenesis/degradation</keyword>
<dbReference type="Pfam" id="PF08239">
    <property type="entry name" value="SH3_3"/>
    <property type="match status" value="1"/>
</dbReference>
<dbReference type="PROSITE" id="PS51781">
    <property type="entry name" value="SH3B"/>
    <property type="match status" value="1"/>
</dbReference>
<dbReference type="GO" id="GO:0030288">
    <property type="term" value="C:outer membrane-bounded periplasmic space"/>
    <property type="evidence" value="ECO:0007669"/>
    <property type="project" value="TreeGrafter"/>
</dbReference>
<dbReference type="Proteomes" id="UP001203136">
    <property type="component" value="Unassembled WGS sequence"/>
</dbReference>
<reference evidence="6" key="1">
    <citation type="journal article" date="2022" name="Cell Host Microbe">
        <title>Colonization of the live biotherapeutic product VE303 and modulation of the microbiota and metabolites in healthy volunteers.</title>
        <authorList>
            <person name="Dsouza M."/>
            <person name="Menon R."/>
            <person name="Crossette E."/>
            <person name="Bhattarai S.K."/>
            <person name="Schneider J."/>
            <person name="Kim Y.G."/>
            <person name="Reddy S."/>
            <person name="Caballero S."/>
            <person name="Felix C."/>
            <person name="Cornacchione L."/>
            <person name="Hendrickson J."/>
            <person name="Watson A.R."/>
            <person name="Minot S.S."/>
            <person name="Greenfield N."/>
            <person name="Schopf L."/>
            <person name="Szabady R."/>
            <person name="Patarroyo J."/>
            <person name="Smith W."/>
            <person name="Harrison P."/>
            <person name="Kuijper E.J."/>
            <person name="Kelly C.P."/>
            <person name="Olle B."/>
            <person name="Bobilev D."/>
            <person name="Silber J.L."/>
            <person name="Bucci V."/>
            <person name="Roberts B."/>
            <person name="Faith J."/>
            <person name="Norman J.M."/>
        </authorList>
    </citation>
    <scope>NUCLEOTIDE SEQUENCE</scope>
    <source>
        <strain evidence="6">VE303-04</strain>
    </source>
</reference>
<dbReference type="GO" id="GO:0009253">
    <property type="term" value="P:peptidoglycan catabolic process"/>
    <property type="evidence" value="ECO:0007669"/>
    <property type="project" value="InterPro"/>
</dbReference>
<dbReference type="RefSeq" id="WP_024738498.1">
    <property type="nucleotide sequence ID" value="NZ_JAINVB010000001.1"/>
</dbReference>
<dbReference type="InterPro" id="IPR002508">
    <property type="entry name" value="MurNAc-LAA_cat"/>
</dbReference>
<comment type="caution">
    <text evidence="6">The sequence shown here is derived from an EMBL/GenBank/DDBJ whole genome shotgun (WGS) entry which is preliminary data.</text>
</comment>
<dbReference type="PROSITE" id="PS51257">
    <property type="entry name" value="PROKAR_LIPOPROTEIN"/>
    <property type="match status" value="1"/>
</dbReference>
<organism evidence="6 7">
    <name type="scientific">Clostridium symbiosum</name>
    <name type="common">Bacteroides symbiosus</name>
    <dbReference type="NCBI Taxonomy" id="1512"/>
    <lineage>
        <taxon>Bacteria</taxon>
        <taxon>Bacillati</taxon>
        <taxon>Bacillota</taxon>
        <taxon>Clostridia</taxon>
        <taxon>Lachnospirales</taxon>
        <taxon>Lachnospiraceae</taxon>
        <taxon>Otoolea</taxon>
    </lineage>
</organism>
<dbReference type="PANTHER" id="PTHR30404:SF0">
    <property type="entry name" value="N-ACETYLMURAMOYL-L-ALANINE AMIDASE AMIC"/>
    <property type="match status" value="1"/>
</dbReference>
<evidence type="ECO:0000313" key="6">
    <source>
        <dbReference type="EMBL" id="MCK0087088.1"/>
    </source>
</evidence>
<dbReference type="SMART" id="SM00287">
    <property type="entry name" value="SH3b"/>
    <property type="match status" value="1"/>
</dbReference>
<evidence type="ECO:0000259" key="5">
    <source>
        <dbReference type="PROSITE" id="PS51781"/>
    </source>
</evidence>
<dbReference type="InterPro" id="IPR050695">
    <property type="entry name" value="N-acetylmuramoyl_amidase_3"/>
</dbReference>